<reference evidence="1" key="1">
    <citation type="journal article" date="2024" name="J. Gen. Virol.">
        <title>Novel phages of Pseudomonas syringae unveil numerous potential auxiliary metabolic genes.</title>
        <authorList>
            <person name="Feltin C."/>
            <person name="Garneau J.R."/>
            <person name="Morris C.E."/>
            <person name="Berard A."/>
            <person name="Torres-Barcelo C."/>
        </authorList>
    </citation>
    <scope>NUCLEOTIDE SEQUENCE</scope>
</reference>
<accession>A0AAU6W1X4</accession>
<protein>
    <submittedName>
        <fullName evidence="1">Uncharacterized protein</fullName>
    </submittedName>
</protein>
<gene>
    <name evidence="1" type="ORF">Touem01_00024</name>
</gene>
<sequence length="63" mass="7041">MSVRLSSNTGDKEVRRLKAYIIETVRIKSSIILSNSCTLDQLVRHAAKADVALYMYSSELVVP</sequence>
<evidence type="ECO:0000313" key="1">
    <source>
        <dbReference type="EMBL" id="XAI70553.1"/>
    </source>
</evidence>
<name>A0AAU6W1X4_9VIRU</name>
<dbReference type="EMBL" id="PP179325">
    <property type="protein sequence ID" value="XAI70553.1"/>
    <property type="molecule type" value="Genomic_DNA"/>
</dbReference>
<proteinExistence type="predicted"/>
<organism evidence="1">
    <name type="scientific">Pseudomonas phage Touem01</name>
    <dbReference type="NCBI Taxonomy" id="3138548"/>
    <lineage>
        <taxon>Viruses</taxon>
    </lineage>
</organism>